<dbReference type="Pfam" id="PF13246">
    <property type="entry name" value="Cation_ATPase"/>
    <property type="match status" value="1"/>
</dbReference>
<evidence type="ECO:0000256" key="2">
    <source>
        <dbReference type="ARBA" id="ARBA00004429"/>
    </source>
</evidence>
<dbReference type="InterPro" id="IPR006068">
    <property type="entry name" value="ATPase_P-typ_cation-transptr_C"/>
</dbReference>
<dbReference type="InterPro" id="IPR059000">
    <property type="entry name" value="ATPase_P-type_domA"/>
</dbReference>
<dbReference type="NCBIfam" id="TIGR01494">
    <property type="entry name" value="ATPase_P-type"/>
    <property type="match status" value="1"/>
</dbReference>
<dbReference type="Gene3D" id="3.40.1110.10">
    <property type="entry name" value="Calcium-transporting ATPase, cytoplasmic domain N"/>
    <property type="match status" value="1"/>
</dbReference>
<evidence type="ECO:0000259" key="22">
    <source>
        <dbReference type="Pfam" id="PF00689"/>
    </source>
</evidence>
<dbReference type="NCBIfam" id="TIGR01524">
    <property type="entry name" value="ATPase-IIIB_Mg"/>
    <property type="match status" value="1"/>
</dbReference>
<comment type="similarity">
    <text evidence="3">Belongs to the cation transport ATPase (P-type) (TC 3.A.3) family. Type IIIB subfamily.</text>
</comment>
<dbReference type="AlphaFoldDB" id="A0A8D6ZW34"/>
<dbReference type="SUPFAM" id="SSF81653">
    <property type="entry name" value="Calcium ATPase, transduction domain A"/>
    <property type="match status" value="1"/>
</dbReference>
<comment type="subcellular location">
    <subcellularLocation>
        <location evidence="2">Cell inner membrane</location>
        <topology evidence="2">Multi-pass membrane protein</topology>
    </subcellularLocation>
</comment>
<feature type="transmembrane region" description="Helical" evidence="20">
    <location>
        <begin position="902"/>
        <end position="922"/>
    </location>
</feature>
<dbReference type="InterPro" id="IPR008250">
    <property type="entry name" value="ATPase_P-typ_transduc_dom_A_sf"/>
</dbReference>
<reference evidence="24" key="1">
    <citation type="submission" date="2021-03" db="EMBL/GenBank/DDBJ databases">
        <authorList>
            <consortium name="Genoscope - CEA"/>
            <person name="William W."/>
        </authorList>
    </citation>
    <scope>NUCLEOTIDE SEQUENCE</scope>
    <source>
        <strain evidence="24">Doubled-haploid Pahang</strain>
    </source>
</reference>
<dbReference type="PANTHER" id="PTHR24093">
    <property type="entry name" value="CATION TRANSPORTING ATPASE"/>
    <property type="match status" value="1"/>
</dbReference>
<feature type="transmembrane region" description="Helical" evidence="20">
    <location>
        <begin position="335"/>
        <end position="359"/>
    </location>
</feature>
<dbReference type="SFLD" id="SFLDS00003">
    <property type="entry name" value="Haloacid_Dehalogenase"/>
    <property type="match status" value="1"/>
</dbReference>
<keyword evidence="6" id="KW-1003">Cell membrane</keyword>
<feature type="transmembrane region" description="Helical" evidence="20">
    <location>
        <begin position="738"/>
        <end position="757"/>
    </location>
</feature>
<keyword evidence="7" id="KW-0997">Cell inner membrane</keyword>
<feature type="domain" description="Cation-transporting P-type ATPase N-terminal" evidence="23">
    <location>
        <begin position="81"/>
        <end position="129"/>
    </location>
</feature>
<dbReference type="Pfam" id="PF00689">
    <property type="entry name" value="Cation_ATPase_C"/>
    <property type="match status" value="1"/>
</dbReference>
<dbReference type="InterPro" id="IPR006415">
    <property type="entry name" value="P-type_ATPase_IIIB"/>
</dbReference>
<feature type="domain" description="P-type ATPase A" evidence="21">
    <location>
        <begin position="182"/>
        <end position="288"/>
    </location>
</feature>
<dbReference type="InterPro" id="IPR023214">
    <property type="entry name" value="HAD_sf"/>
</dbReference>
<dbReference type="Pfam" id="PF00122">
    <property type="entry name" value="E1-E2_ATPase"/>
    <property type="match status" value="1"/>
</dbReference>
<evidence type="ECO:0000256" key="7">
    <source>
        <dbReference type="ARBA" id="ARBA00022519"/>
    </source>
</evidence>
<feature type="transmembrane region" description="Helical" evidence="20">
    <location>
        <begin position="109"/>
        <end position="132"/>
    </location>
</feature>
<evidence type="ECO:0000256" key="17">
    <source>
        <dbReference type="ARBA" id="ARBA00023136"/>
    </source>
</evidence>
<name>A0A8D6ZW34_MUSAM</name>
<dbReference type="GO" id="GO:0005524">
    <property type="term" value="F:ATP binding"/>
    <property type="evidence" value="ECO:0007669"/>
    <property type="project" value="UniProtKB-KW"/>
</dbReference>
<sequence>MDAPVSIGQSLMSKHLHRSNEKYNVLRAFISRFTKFLVGKENNAGPRSEAEERVHSWIQALARSEKNLTFEYVQSTERGRLSFKEAERRLLEGGQNIPIDHNFPSWWQLWCNAFIHPFNIILIIMATLSFLASDNANGIIMLILVMLSVGIRFHQDYNSSRAAMKLSELLRSQIRVQRCAGKVIQTELVVQIDYRDIVPGDIIHFSPGDLFPGDVRLVTSKDLIVSQSSLTGESGTTEKVADIIEDPSTPLLELKNICFMGTSVVSGCGTGLVISTGSRTYMSTIFSTMGQEKHTDAFENGLRCVSYALVCIMVLVVPIISLSDYYASHNLGESVIFGISVAVALTPQMLPLIVNTNLAKGAIAMAKDRCIVKRLSTIQHMGAMDILCIDKTGTLTTNRIIMVHHMDSWGFPNERVLRFAFLNSYFKTEANSPIDDAILAYAYTNGYRFQASKWRMIEEIPFDFVRRRMSVIIERDLDSIWDEQGSYFDTTKYVITKGALEEVLSISTLIEDIDKGVNLTLTPKDREVVLQKSEELSNDGLRVLGVAMKRENTIIKSGPTKYPALESDMVFLGLISFFDPPKNSAKQALWQLAEKGVKAKVLTGDSLSLTIKVCKEVGIRTTHVTTGPDLDILEHTEFHEAVRRATVLARLTPTQKLRVVQSLQKVGNHVVGFLGDGINDSLALEAADVGISVDSGASVAKDLADIILLEKDLNVLVSGVEHGRLTYGNTMKYIKMSLVANIGSIISLFIATMFIQFEPLSPRQLLTQNFLYNLGQIAIPWDKVDDGYAKVPQGWSATELPVFILWNGPVCSIFDIGTFLFLRFYYEADQVSDSEFFHSAWFIEGLLMQALIIHMIRTEKIPFIQDMATWPVVFSTITISAIGIIIPFSPIGKLMGLMNLPLSYFGFLVVLFLGYFSLGQVVKRIYILIYKRWL</sequence>
<dbReference type="Gene3D" id="2.70.150.10">
    <property type="entry name" value="Calcium-transporting ATPase, cytoplasmic transduction domain A"/>
    <property type="match status" value="1"/>
</dbReference>
<dbReference type="Gene3D" id="3.40.50.1000">
    <property type="entry name" value="HAD superfamily/HAD-like"/>
    <property type="match status" value="1"/>
</dbReference>
<dbReference type="PROSITE" id="PS00154">
    <property type="entry name" value="ATPASE_E1_E2"/>
    <property type="match status" value="1"/>
</dbReference>
<feature type="transmembrane region" description="Helical" evidence="20">
    <location>
        <begin position="304"/>
        <end position="323"/>
    </location>
</feature>
<comment type="function">
    <text evidence="1">Mediates magnesium influx to the cytosol.</text>
</comment>
<evidence type="ECO:0000256" key="12">
    <source>
        <dbReference type="ARBA" id="ARBA00022837"/>
    </source>
</evidence>
<evidence type="ECO:0000256" key="5">
    <source>
        <dbReference type="ARBA" id="ARBA00013555"/>
    </source>
</evidence>
<dbReference type="EC" id="7.2.2.14" evidence="4"/>
<dbReference type="InterPro" id="IPR004014">
    <property type="entry name" value="ATPase_P-typ_cation-transptr_N"/>
</dbReference>
<dbReference type="Gene3D" id="1.20.1110.10">
    <property type="entry name" value="Calcium-transporting ATPase, transmembrane domain"/>
    <property type="match status" value="1"/>
</dbReference>
<feature type="transmembrane region" description="Helical" evidence="20">
    <location>
        <begin position="138"/>
        <end position="155"/>
    </location>
</feature>
<keyword evidence="10" id="KW-0479">Metal-binding</keyword>
<gene>
    <name evidence="24" type="ORF">GSMUA_257560.1</name>
</gene>
<evidence type="ECO:0000256" key="6">
    <source>
        <dbReference type="ARBA" id="ARBA00022475"/>
    </source>
</evidence>
<evidence type="ECO:0000256" key="8">
    <source>
        <dbReference type="ARBA" id="ARBA00022553"/>
    </source>
</evidence>
<keyword evidence="12" id="KW-0106">Calcium</keyword>
<evidence type="ECO:0000313" key="24">
    <source>
        <dbReference type="EMBL" id="CAG1837579.1"/>
    </source>
</evidence>
<dbReference type="InterPro" id="IPR023298">
    <property type="entry name" value="ATPase_P-typ_TM_dom_sf"/>
</dbReference>
<keyword evidence="11" id="KW-0547">Nucleotide-binding</keyword>
<keyword evidence="17 20" id="KW-0472">Membrane</keyword>
<keyword evidence="9 20" id="KW-0812">Transmembrane</keyword>
<organism evidence="24">
    <name type="scientific">Musa acuminata subsp. malaccensis</name>
    <name type="common">Wild banana</name>
    <name type="synonym">Musa malaccensis</name>
    <dbReference type="NCBI Taxonomy" id="214687"/>
    <lineage>
        <taxon>Eukaryota</taxon>
        <taxon>Viridiplantae</taxon>
        <taxon>Streptophyta</taxon>
        <taxon>Embryophyta</taxon>
        <taxon>Tracheophyta</taxon>
        <taxon>Spermatophyta</taxon>
        <taxon>Magnoliopsida</taxon>
        <taxon>Liliopsida</taxon>
        <taxon>Zingiberales</taxon>
        <taxon>Musaceae</taxon>
        <taxon>Musa</taxon>
    </lineage>
</organism>
<accession>A0A8D6ZW34</accession>
<keyword evidence="8" id="KW-0597">Phosphoprotein</keyword>
<dbReference type="GO" id="GO:0016887">
    <property type="term" value="F:ATP hydrolysis activity"/>
    <property type="evidence" value="ECO:0007669"/>
    <property type="project" value="InterPro"/>
</dbReference>
<evidence type="ECO:0000256" key="19">
    <source>
        <dbReference type="ARBA" id="ARBA00047295"/>
    </source>
</evidence>
<evidence type="ECO:0000256" key="18">
    <source>
        <dbReference type="ARBA" id="ARBA00029806"/>
    </source>
</evidence>
<dbReference type="InterPro" id="IPR023299">
    <property type="entry name" value="ATPase_P-typ_cyto_dom_N"/>
</dbReference>
<dbReference type="InterPro" id="IPR036412">
    <property type="entry name" value="HAD-like_sf"/>
</dbReference>
<proteinExistence type="inferred from homology"/>
<evidence type="ECO:0000256" key="20">
    <source>
        <dbReference type="SAM" id="Phobius"/>
    </source>
</evidence>
<dbReference type="SUPFAM" id="SSF56784">
    <property type="entry name" value="HAD-like"/>
    <property type="match status" value="1"/>
</dbReference>
<dbReference type="GO" id="GO:0005886">
    <property type="term" value="C:plasma membrane"/>
    <property type="evidence" value="ECO:0007669"/>
    <property type="project" value="UniProtKB-SubCell"/>
</dbReference>
<dbReference type="EMBL" id="HG996470">
    <property type="protein sequence ID" value="CAG1837579.1"/>
    <property type="molecule type" value="Genomic_DNA"/>
</dbReference>
<dbReference type="InterPro" id="IPR018303">
    <property type="entry name" value="ATPase_P-typ_P_site"/>
</dbReference>
<evidence type="ECO:0000256" key="9">
    <source>
        <dbReference type="ARBA" id="ARBA00022692"/>
    </source>
</evidence>
<dbReference type="GO" id="GO:0046872">
    <property type="term" value="F:metal ion binding"/>
    <property type="evidence" value="ECO:0007669"/>
    <property type="project" value="UniProtKB-KW"/>
</dbReference>
<evidence type="ECO:0000259" key="23">
    <source>
        <dbReference type="Pfam" id="PF00690"/>
    </source>
</evidence>
<dbReference type="InterPro" id="IPR044492">
    <property type="entry name" value="P_typ_ATPase_HD_dom"/>
</dbReference>
<keyword evidence="15" id="KW-1278">Translocase</keyword>
<evidence type="ECO:0000256" key="13">
    <source>
        <dbReference type="ARBA" id="ARBA00022840"/>
    </source>
</evidence>
<evidence type="ECO:0000256" key="14">
    <source>
        <dbReference type="ARBA" id="ARBA00022842"/>
    </source>
</evidence>
<dbReference type="PRINTS" id="PR01836">
    <property type="entry name" value="MGATPASE"/>
</dbReference>
<evidence type="ECO:0000256" key="15">
    <source>
        <dbReference type="ARBA" id="ARBA00022967"/>
    </source>
</evidence>
<dbReference type="GO" id="GO:0015444">
    <property type="term" value="F:P-type magnesium transporter activity"/>
    <property type="evidence" value="ECO:0007669"/>
    <property type="project" value="UniProtKB-EC"/>
</dbReference>
<evidence type="ECO:0000256" key="16">
    <source>
        <dbReference type="ARBA" id="ARBA00022989"/>
    </source>
</evidence>
<evidence type="ECO:0000256" key="4">
    <source>
        <dbReference type="ARBA" id="ARBA00012786"/>
    </source>
</evidence>
<dbReference type="Pfam" id="PF00690">
    <property type="entry name" value="Cation_ATPase_N"/>
    <property type="match status" value="1"/>
</dbReference>
<evidence type="ECO:0000256" key="10">
    <source>
        <dbReference type="ARBA" id="ARBA00022723"/>
    </source>
</evidence>
<comment type="catalytic activity">
    <reaction evidence="19">
        <text>Mg(2+)(out) + ATP + H2O = Mg(2+)(in) + ADP + phosphate + H(+)</text>
        <dbReference type="Rhea" id="RHEA:10260"/>
        <dbReference type="ChEBI" id="CHEBI:15377"/>
        <dbReference type="ChEBI" id="CHEBI:15378"/>
        <dbReference type="ChEBI" id="CHEBI:18420"/>
        <dbReference type="ChEBI" id="CHEBI:30616"/>
        <dbReference type="ChEBI" id="CHEBI:43474"/>
        <dbReference type="ChEBI" id="CHEBI:456216"/>
        <dbReference type="EC" id="7.2.2.14"/>
    </reaction>
</comment>
<feature type="domain" description="Cation-transporting P-type ATPase C-terminal" evidence="22">
    <location>
        <begin position="758"/>
        <end position="925"/>
    </location>
</feature>
<dbReference type="PANTHER" id="PTHR24093:SF128">
    <property type="entry name" value="MAGNESIUM-TRANSPORTING ATPASE, P-TYPE 1"/>
    <property type="match status" value="1"/>
</dbReference>
<keyword evidence="14" id="KW-0460">Magnesium</keyword>
<dbReference type="InterPro" id="IPR001757">
    <property type="entry name" value="P_typ_ATPase"/>
</dbReference>
<evidence type="ECO:0000259" key="21">
    <source>
        <dbReference type="Pfam" id="PF00122"/>
    </source>
</evidence>
<keyword evidence="16 20" id="KW-1133">Transmembrane helix</keyword>
<dbReference type="SUPFAM" id="SSF81665">
    <property type="entry name" value="Calcium ATPase, transmembrane domain M"/>
    <property type="match status" value="1"/>
</dbReference>
<protein>
    <recommendedName>
        <fullName evidence="5">Magnesium-transporting ATPase, P-type 1</fullName>
        <ecNumber evidence="4">7.2.2.14</ecNumber>
    </recommendedName>
    <alternativeName>
        <fullName evidence="18">Mg(2+) transport ATPase, P-type 1</fullName>
    </alternativeName>
</protein>
<keyword evidence="13" id="KW-0067">ATP-binding</keyword>
<dbReference type="SFLD" id="SFLDG00002">
    <property type="entry name" value="C1.7:_P-type_atpase_like"/>
    <property type="match status" value="1"/>
</dbReference>
<feature type="transmembrane region" description="Helical" evidence="20">
    <location>
        <begin position="868"/>
        <end position="890"/>
    </location>
</feature>
<evidence type="ECO:0000256" key="3">
    <source>
        <dbReference type="ARBA" id="ARBA00008746"/>
    </source>
</evidence>
<evidence type="ECO:0000256" key="11">
    <source>
        <dbReference type="ARBA" id="ARBA00022741"/>
    </source>
</evidence>
<evidence type="ECO:0000256" key="1">
    <source>
        <dbReference type="ARBA" id="ARBA00003954"/>
    </source>
</evidence>
<dbReference type="SFLD" id="SFLDF00027">
    <property type="entry name" value="p-type_atpase"/>
    <property type="match status" value="1"/>
</dbReference>